<dbReference type="Pfam" id="PF11187">
    <property type="entry name" value="Mbeg1-like"/>
    <property type="match status" value="1"/>
</dbReference>
<dbReference type="Proteomes" id="UP000070394">
    <property type="component" value="Unassembled WGS sequence"/>
</dbReference>
<name>A0A133ZV52_9FIRM</name>
<dbReference type="AlphaFoldDB" id="A0A133ZV52"/>
<dbReference type="InterPro" id="IPR029058">
    <property type="entry name" value="AB_hydrolase_fold"/>
</dbReference>
<accession>A0A133ZV52</accession>
<dbReference type="OrthoDB" id="9769481at2"/>
<dbReference type="SUPFAM" id="SSF53474">
    <property type="entry name" value="alpha/beta-Hydrolases"/>
    <property type="match status" value="1"/>
</dbReference>
<evidence type="ECO:0000313" key="2">
    <source>
        <dbReference type="Proteomes" id="UP000070394"/>
    </source>
</evidence>
<protein>
    <recommendedName>
        <fullName evidence="3">DUF2974 domain-containing protein</fullName>
    </recommendedName>
</protein>
<dbReference type="RefSeq" id="WP_060930796.1">
    <property type="nucleotide sequence ID" value="NZ_KQ959795.1"/>
</dbReference>
<dbReference type="PATRIC" id="fig|467210.3.peg.909"/>
<comment type="caution">
    <text evidence="1">The sequence shown here is derived from an EMBL/GenBank/DDBJ whole genome shotgun (WGS) entry which is preliminary data.</text>
</comment>
<reference evidence="2" key="1">
    <citation type="submission" date="2016-01" db="EMBL/GenBank/DDBJ databases">
        <authorList>
            <person name="Mitreva M."/>
            <person name="Pepin K.H."/>
            <person name="Mihindukulasuriya K.A."/>
            <person name="Fulton R."/>
            <person name="Fronick C."/>
            <person name="O'Laughlin M."/>
            <person name="Miner T."/>
            <person name="Herter B."/>
            <person name="Rosa B.A."/>
            <person name="Cordes M."/>
            <person name="Tomlinson C."/>
            <person name="Wollam A."/>
            <person name="Palsikar V.B."/>
            <person name="Mardis E.R."/>
            <person name="Wilson R.K."/>
        </authorList>
    </citation>
    <scope>NUCLEOTIDE SEQUENCE [LARGE SCALE GENOMIC DNA]</scope>
    <source>
        <strain evidence="2">DNF00896</strain>
    </source>
</reference>
<proteinExistence type="predicted"/>
<dbReference type="Gene3D" id="3.40.50.1820">
    <property type="entry name" value="alpha/beta hydrolase"/>
    <property type="match status" value="1"/>
</dbReference>
<organism evidence="1 2">
    <name type="scientific">Lachnoanaerobaculum saburreum</name>
    <dbReference type="NCBI Taxonomy" id="467210"/>
    <lineage>
        <taxon>Bacteria</taxon>
        <taxon>Bacillati</taxon>
        <taxon>Bacillota</taxon>
        <taxon>Clostridia</taxon>
        <taxon>Lachnospirales</taxon>
        <taxon>Lachnospiraceae</taxon>
        <taxon>Lachnoanaerobaculum</taxon>
    </lineage>
</organism>
<evidence type="ECO:0008006" key="3">
    <source>
        <dbReference type="Google" id="ProtNLM"/>
    </source>
</evidence>
<gene>
    <name evidence="1" type="ORF">HMPREF1866_00921</name>
</gene>
<sequence length="320" mass="36555">MANIIDYIKWRGDLSFDISPFNELDNAVFSLFSYLDLKDLQSKINSTGITISDACKYLLDHGYHCGYMSDLTTDFLNSIVVSQRFSKVMILDYIDLYHEKKYQFSSTGFMYNDGLMYIAFRGTDDSVVAWKEDFMMSFSVIPAQKFALDFLKKVISHHPNTDFIVGGHSKGGNLAIYSCAMCDEIFKDRITAIYNNDGPDLCDEVINTDVMNSIKDKIIKIVPDFCVVGMIFNNTENIKVVKADNIAFLQHDILNWNCIGTSFEYATDVNKNADKFNSFVDRILENTDLGKRKEYVNSFFDKIIDAGTTRLPWGKNNRNT</sequence>
<evidence type="ECO:0000313" key="1">
    <source>
        <dbReference type="EMBL" id="KXB59318.1"/>
    </source>
</evidence>
<keyword evidence="2" id="KW-1185">Reference proteome</keyword>
<dbReference type="InterPro" id="IPR024499">
    <property type="entry name" value="Mbeg1-like"/>
</dbReference>
<dbReference type="EMBL" id="LSDA01000035">
    <property type="protein sequence ID" value="KXB59318.1"/>
    <property type="molecule type" value="Genomic_DNA"/>
</dbReference>